<dbReference type="Proteomes" id="UP001597158">
    <property type="component" value="Unassembled WGS sequence"/>
</dbReference>
<evidence type="ECO:0008006" key="3">
    <source>
        <dbReference type="Google" id="ProtNLM"/>
    </source>
</evidence>
<proteinExistence type="predicted"/>
<sequence>MTRHFGRPSPRTLRRWIAAEKKRLLAAGVDVFELHAVCQLLRCAEHSPAWNRALQFLEERG</sequence>
<name>A0ABW3WE88_9RHOO</name>
<evidence type="ECO:0000313" key="1">
    <source>
        <dbReference type="EMBL" id="MFD1263404.1"/>
    </source>
</evidence>
<keyword evidence="2" id="KW-1185">Reference proteome</keyword>
<reference evidence="2" key="1">
    <citation type="journal article" date="2019" name="Int. J. Syst. Evol. Microbiol.">
        <title>The Global Catalogue of Microorganisms (GCM) 10K type strain sequencing project: providing services to taxonomists for standard genome sequencing and annotation.</title>
        <authorList>
            <consortium name="The Broad Institute Genomics Platform"/>
            <consortium name="The Broad Institute Genome Sequencing Center for Infectious Disease"/>
            <person name="Wu L."/>
            <person name="Ma J."/>
        </authorList>
    </citation>
    <scope>NUCLEOTIDE SEQUENCE [LARGE SCALE GENOMIC DNA]</scope>
    <source>
        <strain evidence="2">CCUG 48884</strain>
    </source>
</reference>
<dbReference type="EMBL" id="JBHTMC010000013">
    <property type="protein sequence ID" value="MFD1263404.1"/>
    <property type="molecule type" value="Genomic_DNA"/>
</dbReference>
<comment type="caution">
    <text evidence="1">The sequence shown here is derived from an EMBL/GenBank/DDBJ whole genome shotgun (WGS) entry which is preliminary data.</text>
</comment>
<protein>
    <recommendedName>
        <fullName evidence="3">Transposase</fullName>
    </recommendedName>
</protein>
<gene>
    <name evidence="1" type="ORF">ACFQ4M_07385</name>
</gene>
<dbReference type="RefSeq" id="WP_277833198.1">
    <property type="nucleotide sequence ID" value="NZ_JARQZE010000007.1"/>
</dbReference>
<evidence type="ECO:0000313" key="2">
    <source>
        <dbReference type="Proteomes" id="UP001597158"/>
    </source>
</evidence>
<organism evidence="1 2">
    <name type="scientific">Thauera mechernichensis</name>
    <dbReference type="NCBI Taxonomy" id="82788"/>
    <lineage>
        <taxon>Bacteria</taxon>
        <taxon>Pseudomonadati</taxon>
        <taxon>Pseudomonadota</taxon>
        <taxon>Betaproteobacteria</taxon>
        <taxon>Rhodocyclales</taxon>
        <taxon>Zoogloeaceae</taxon>
        <taxon>Thauera</taxon>
    </lineage>
</organism>
<accession>A0ABW3WE88</accession>